<protein>
    <submittedName>
        <fullName evidence="2">Uncharacterized protein</fullName>
    </submittedName>
</protein>
<keyword evidence="3" id="KW-1185">Reference proteome</keyword>
<gene>
    <name evidence="2" type="ORF">HYPSUDRAFT_207059</name>
</gene>
<dbReference type="Proteomes" id="UP000054270">
    <property type="component" value="Unassembled WGS sequence"/>
</dbReference>
<sequence>MQMEPASDHDASDPDVLESISLGQYPTRSRIRYRSQTQRSACGPAKEADSVVLLILVAAGLAILVLRDHRCLLIKSLRFSTTKHN</sequence>
<dbReference type="EMBL" id="KN817621">
    <property type="protein sequence ID" value="KJA16465.1"/>
    <property type="molecule type" value="Genomic_DNA"/>
</dbReference>
<dbReference type="AlphaFoldDB" id="A0A0D2P7X4"/>
<feature type="transmembrane region" description="Helical" evidence="1">
    <location>
        <begin position="50"/>
        <end position="66"/>
    </location>
</feature>
<accession>A0A0D2P7X4</accession>
<keyword evidence="1" id="KW-0472">Membrane</keyword>
<name>A0A0D2P7X4_HYPSF</name>
<evidence type="ECO:0000256" key="1">
    <source>
        <dbReference type="SAM" id="Phobius"/>
    </source>
</evidence>
<evidence type="ECO:0000313" key="2">
    <source>
        <dbReference type="EMBL" id="KJA16465.1"/>
    </source>
</evidence>
<proteinExistence type="predicted"/>
<evidence type="ECO:0000313" key="3">
    <source>
        <dbReference type="Proteomes" id="UP000054270"/>
    </source>
</evidence>
<keyword evidence="1" id="KW-1133">Transmembrane helix</keyword>
<keyword evidence="1" id="KW-0812">Transmembrane</keyword>
<reference evidence="3" key="1">
    <citation type="submission" date="2014-04" db="EMBL/GenBank/DDBJ databases">
        <title>Evolutionary Origins and Diversification of the Mycorrhizal Mutualists.</title>
        <authorList>
            <consortium name="DOE Joint Genome Institute"/>
            <consortium name="Mycorrhizal Genomics Consortium"/>
            <person name="Kohler A."/>
            <person name="Kuo A."/>
            <person name="Nagy L.G."/>
            <person name="Floudas D."/>
            <person name="Copeland A."/>
            <person name="Barry K.W."/>
            <person name="Cichocki N."/>
            <person name="Veneault-Fourrey C."/>
            <person name="LaButti K."/>
            <person name="Lindquist E.A."/>
            <person name="Lipzen A."/>
            <person name="Lundell T."/>
            <person name="Morin E."/>
            <person name="Murat C."/>
            <person name="Riley R."/>
            <person name="Ohm R."/>
            <person name="Sun H."/>
            <person name="Tunlid A."/>
            <person name="Henrissat B."/>
            <person name="Grigoriev I.V."/>
            <person name="Hibbett D.S."/>
            <person name="Martin F."/>
        </authorList>
    </citation>
    <scope>NUCLEOTIDE SEQUENCE [LARGE SCALE GENOMIC DNA]</scope>
    <source>
        <strain evidence="3">FD-334 SS-4</strain>
    </source>
</reference>
<organism evidence="2 3">
    <name type="scientific">Hypholoma sublateritium (strain FD-334 SS-4)</name>
    <dbReference type="NCBI Taxonomy" id="945553"/>
    <lineage>
        <taxon>Eukaryota</taxon>
        <taxon>Fungi</taxon>
        <taxon>Dikarya</taxon>
        <taxon>Basidiomycota</taxon>
        <taxon>Agaricomycotina</taxon>
        <taxon>Agaricomycetes</taxon>
        <taxon>Agaricomycetidae</taxon>
        <taxon>Agaricales</taxon>
        <taxon>Agaricineae</taxon>
        <taxon>Strophariaceae</taxon>
        <taxon>Hypholoma</taxon>
    </lineage>
</organism>